<name>A0A5B7IGV9_PORTR</name>
<protein>
    <submittedName>
        <fullName evidence="2">Uncharacterized protein</fullName>
    </submittedName>
</protein>
<keyword evidence="1" id="KW-0472">Membrane</keyword>
<dbReference type="OrthoDB" id="6377471at2759"/>
<keyword evidence="1" id="KW-1133">Transmembrane helix</keyword>
<evidence type="ECO:0000313" key="2">
    <source>
        <dbReference type="EMBL" id="MPC79814.1"/>
    </source>
</evidence>
<reference evidence="2 3" key="1">
    <citation type="submission" date="2019-05" db="EMBL/GenBank/DDBJ databases">
        <title>Another draft genome of Portunus trituberculatus and its Hox gene families provides insights of decapod evolution.</title>
        <authorList>
            <person name="Jeong J.-H."/>
            <person name="Song I."/>
            <person name="Kim S."/>
            <person name="Choi T."/>
            <person name="Kim D."/>
            <person name="Ryu S."/>
            <person name="Kim W."/>
        </authorList>
    </citation>
    <scope>NUCLEOTIDE SEQUENCE [LARGE SCALE GENOMIC DNA]</scope>
    <source>
        <tissue evidence="2">Muscle</tissue>
    </source>
</reference>
<comment type="caution">
    <text evidence="2">The sequence shown here is derived from an EMBL/GenBank/DDBJ whole genome shotgun (WGS) entry which is preliminary data.</text>
</comment>
<dbReference type="EMBL" id="VSRR010052157">
    <property type="protein sequence ID" value="MPC79814.1"/>
    <property type="molecule type" value="Genomic_DNA"/>
</dbReference>
<proteinExistence type="predicted"/>
<gene>
    <name evidence="2" type="ORF">E2C01_074360</name>
</gene>
<keyword evidence="3" id="KW-1185">Reference proteome</keyword>
<dbReference type="AlphaFoldDB" id="A0A5B7IGV9"/>
<accession>A0A5B7IGV9</accession>
<evidence type="ECO:0000313" key="3">
    <source>
        <dbReference type="Proteomes" id="UP000324222"/>
    </source>
</evidence>
<sequence>MTLFYLQQAGLIEKWGSDVMDEIRSDSRKKQRKEKSDGVKKVEGIVKPLTIVHMQGPLFLFLIFIIVSFGAFLTEMSVGVWHQRTRKE</sequence>
<keyword evidence="1" id="KW-0812">Transmembrane</keyword>
<feature type="transmembrane region" description="Helical" evidence="1">
    <location>
        <begin position="58"/>
        <end position="81"/>
    </location>
</feature>
<evidence type="ECO:0000256" key="1">
    <source>
        <dbReference type="SAM" id="Phobius"/>
    </source>
</evidence>
<organism evidence="2 3">
    <name type="scientific">Portunus trituberculatus</name>
    <name type="common">Swimming crab</name>
    <name type="synonym">Neptunus trituberculatus</name>
    <dbReference type="NCBI Taxonomy" id="210409"/>
    <lineage>
        <taxon>Eukaryota</taxon>
        <taxon>Metazoa</taxon>
        <taxon>Ecdysozoa</taxon>
        <taxon>Arthropoda</taxon>
        <taxon>Crustacea</taxon>
        <taxon>Multicrustacea</taxon>
        <taxon>Malacostraca</taxon>
        <taxon>Eumalacostraca</taxon>
        <taxon>Eucarida</taxon>
        <taxon>Decapoda</taxon>
        <taxon>Pleocyemata</taxon>
        <taxon>Brachyura</taxon>
        <taxon>Eubrachyura</taxon>
        <taxon>Portunoidea</taxon>
        <taxon>Portunidae</taxon>
        <taxon>Portuninae</taxon>
        <taxon>Portunus</taxon>
    </lineage>
</organism>
<dbReference type="Proteomes" id="UP000324222">
    <property type="component" value="Unassembled WGS sequence"/>
</dbReference>